<reference evidence="14" key="1">
    <citation type="submission" date="2023-08" db="EMBL/GenBank/DDBJ databases">
        <title>Rhodospirillaceae gen. nov., a novel taxon isolated from the Yangtze River Yuezi River estuary sludge.</title>
        <authorList>
            <person name="Ruan L."/>
        </authorList>
    </citation>
    <scope>NUCLEOTIDE SEQUENCE [LARGE SCALE GENOMIC DNA]</scope>
    <source>
        <strain evidence="14">R-7</strain>
    </source>
</reference>
<dbReference type="Pfam" id="PF12697">
    <property type="entry name" value="Abhydrolase_6"/>
    <property type="match status" value="1"/>
</dbReference>
<dbReference type="EC" id="3.1.2.22" evidence="1"/>
<protein>
    <recommendedName>
        <fullName evidence="5">Palmitoyl-protein thioesterase ABHD10, mitochondrial</fullName>
        <ecNumber evidence="4">3.1.1.93</ecNumber>
        <ecNumber evidence="1">3.1.2.22</ecNumber>
    </recommendedName>
    <alternativeName>
        <fullName evidence="7">Acyl-protein thioesterase ABHD10</fullName>
    </alternativeName>
    <alternativeName>
        <fullName evidence="8">Alpha/beta hydrolase domain-containing protein 10</fullName>
    </alternativeName>
    <alternativeName>
        <fullName evidence="6">Mycophenolic acid acyl-glucuronide esterase, mitochondrial</fullName>
    </alternativeName>
</protein>
<keyword evidence="2 13" id="KW-0378">Hydrolase</keyword>
<dbReference type="EC" id="3.1.1.93" evidence="4"/>
<dbReference type="EMBL" id="JAUYVI010000004">
    <property type="protein sequence ID" value="MDQ7248692.1"/>
    <property type="molecule type" value="Genomic_DNA"/>
</dbReference>
<evidence type="ECO:0000256" key="9">
    <source>
        <dbReference type="ARBA" id="ARBA00046047"/>
    </source>
</evidence>
<dbReference type="InterPro" id="IPR052382">
    <property type="entry name" value="ABHD10_acyl-thioesterase"/>
</dbReference>
<gene>
    <name evidence="13" type="ORF">Q8A70_13485</name>
</gene>
<feature type="domain" description="AB hydrolase-1" evidence="12">
    <location>
        <begin position="49"/>
        <end position="260"/>
    </location>
</feature>
<evidence type="ECO:0000259" key="12">
    <source>
        <dbReference type="Pfam" id="PF12697"/>
    </source>
</evidence>
<evidence type="ECO:0000256" key="6">
    <source>
        <dbReference type="ARBA" id="ARBA00041520"/>
    </source>
</evidence>
<evidence type="ECO:0000256" key="4">
    <source>
        <dbReference type="ARBA" id="ARBA00039132"/>
    </source>
</evidence>
<dbReference type="InterPro" id="IPR000073">
    <property type="entry name" value="AB_hydrolase_1"/>
</dbReference>
<proteinExistence type="predicted"/>
<dbReference type="Gene3D" id="3.40.50.1820">
    <property type="entry name" value="alpha/beta hydrolase"/>
    <property type="match status" value="1"/>
</dbReference>
<comment type="catalytic activity">
    <reaction evidence="11">
        <text>mycophenolic acid O-acyl-beta-D-glucuronide + H2O = mycophenolate + D-glucuronate + H(+)</text>
        <dbReference type="Rhea" id="RHEA:34179"/>
        <dbReference type="ChEBI" id="CHEBI:15377"/>
        <dbReference type="ChEBI" id="CHEBI:15378"/>
        <dbReference type="ChEBI" id="CHEBI:58720"/>
        <dbReference type="ChEBI" id="CHEBI:62932"/>
        <dbReference type="ChEBI" id="CHEBI:66982"/>
        <dbReference type="EC" id="3.1.1.93"/>
    </reaction>
    <physiologicalReaction direction="left-to-right" evidence="11">
        <dbReference type="Rhea" id="RHEA:34180"/>
    </physiologicalReaction>
</comment>
<comment type="caution">
    <text evidence="13">The sequence shown here is derived from an EMBL/GenBank/DDBJ whole genome shotgun (WGS) entry which is preliminary data.</text>
</comment>
<name>A0ABU0YLS8_9PROT</name>
<evidence type="ECO:0000256" key="1">
    <source>
        <dbReference type="ARBA" id="ARBA00012423"/>
    </source>
</evidence>
<evidence type="ECO:0000313" key="13">
    <source>
        <dbReference type="EMBL" id="MDQ7248692.1"/>
    </source>
</evidence>
<accession>A0ABU0YLS8</accession>
<dbReference type="RefSeq" id="WP_379956176.1">
    <property type="nucleotide sequence ID" value="NZ_JAUYVI010000004.1"/>
</dbReference>
<comment type="function">
    <text evidence="9">Acts as an acyl-protein thioesterase that hydrolyzes fatty acids from acylated residues in proteins. Regulates the mitochondrial S-depalmitoylation of the nucleophilic active site residue of peroxiredoxin-5/PRDX5, a key antioxidant protein, therefore modulating mitochondrial antioxidant ability. Also catalyzes the deglucuronidation of mycophenolic acid acyl-glucuronide, an active metabolite of the immunosuppressant drug mycophenolate.</text>
</comment>
<evidence type="ECO:0000256" key="5">
    <source>
        <dbReference type="ARBA" id="ARBA00039314"/>
    </source>
</evidence>
<keyword evidence="14" id="KW-1185">Reference proteome</keyword>
<comment type="catalytic activity">
    <reaction evidence="10">
        <text>S-hexadecanoyl-L-cysteinyl-[protein] + H2O = L-cysteinyl-[protein] + hexadecanoate + H(+)</text>
        <dbReference type="Rhea" id="RHEA:19233"/>
        <dbReference type="Rhea" id="RHEA-COMP:10131"/>
        <dbReference type="Rhea" id="RHEA-COMP:11032"/>
        <dbReference type="ChEBI" id="CHEBI:7896"/>
        <dbReference type="ChEBI" id="CHEBI:15377"/>
        <dbReference type="ChEBI" id="CHEBI:15378"/>
        <dbReference type="ChEBI" id="CHEBI:29950"/>
        <dbReference type="ChEBI" id="CHEBI:74151"/>
        <dbReference type="EC" id="3.1.2.22"/>
    </reaction>
    <physiologicalReaction direction="left-to-right" evidence="10">
        <dbReference type="Rhea" id="RHEA:19234"/>
    </physiologicalReaction>
</comment>
<dbReference type="PANTHER" id="PTHR16138">
    <property type="entry name" value="MYCOPHENOLIC ACID ACYL-GLUCURONIDE ESTERASE, MITOCHONDRIAL"/>
    <property type="match status" value="1"/>
</dbReference>
<evidence type="ECO:0000256" key="8">
    <source>
        <dbReference type="ARBA" id="ARBA00042704"/>
    </source>
</evidence>
<evidence type="ECO:0000256" key="2">
    <source>
        <dbReference type="ARBA" id="ARBA00022801"/>
    </source>
</evidence>
<dbReference type="InterPro" id="IPR029058">
    <property type="entry name" value="AB_hydrolase_fold"/>
</dbReference>
<evidence type="ECO:0000256" key="11">
    <source>
        <dbReference type="ARBA" id="ARBA00047972"/>
    </source>
</evidence>
<keyword evidence="3" id="KW-0809">Transit peptide</keyword>
<sequence length="282" mass="30828">MTEANPSRIAGEPTQRSESGIAQLQIDHGFFLAYRRRRASGEGAKRPGIVFLGGFRSDMTGAKASALDQFCHARGLGFLRFDYSGHGASSGEFRDGTISRWFADSLAAFDRLTEGPQILVGSSMGGWIMLLLALARPERIQGLVGLAPAPDFTEDLIWRTLPDAAREKLLREGKLEQPSDYSAEPTVITRALIEDGRKHLLLGDAIPIPVPVRLLHGLSDPDVPHTVSLRLQQRLATEDVVVHLIKDGDHRLSRPQDLARLCTVVEELIQLSAASNALSPVR</sequence>
<dbReference type="PANTHER" id="PTHR16138:SF7">
    <property type="entry name" value="PALMITOYL-PROTEIN THIOESTERASE ABHD10, MITOCHONDRIAL"/>
    <property type="match status" value="1"/>
</dbReference>
<evidence type="ECO:0000256" key="10">
    <source>
        <dbReference type="ARBA" id="ARBA00047409"/>
    </source>
</evidence>
<organism evidence="13 14">
    <name type="scientific">Dongia sedimenti</name>
    <dbReference type="NCBI Taxonomy" id="3064282"/>
    <lineage>
        <taxon>Bacteria</taxon>
        <taxon>Pseudomonadati</taxon>
        <taxon>Pseudomonadota</taxon>
        <taxon>Alphaproteobacteria</taxon>
        <taxon>Rhodospirillales</taxon>
        <taxon>Dongiaceae</taxon>
        <taxon>Dongia</taxon>
    </lineage>
</organism>
<evidence type="ECO:0000256" key="3">
    <source>
        <dbReference type="ARBA" id="ARBA00022946"/>
    </source>
</evidence>
<evidence type="ECO:0000313" key="14">
    <source>
        <dbReference type="Proteomes" id="UP001230156"/>
    </source>
</evidence>
<dbReference type="SUPFAM" id="SSF53474">
    <property type="entry name" value="alpha/beta-Hydrolases"/>
    <property type="match status" value="1"/>
</dbReference>
<dbReference type="GO" id="GO:0016787">
    <property type="term" value="F:hydrolase activity"/>
    <property type="evidence" value="ECO:0007669"/>
    <property type="project" value="UniProtKB-KW"/>
</dbReference>
<evidence type="ECO:0000256" key="7">
    <source>
        <dbReference type="ARBA" id="ARBA00042645"/>
    </source>
</evidence>
<dbReference type="Proteomes" id="UP001230156">
    <property type="component" value="Unassembled WGS sequence"/>
</dbReference>